<feature type="non-terminal residue" evidence="1">
    <location>
        <position position="1"/>
    </location>
</feature>
<dbReference type="Gene3D" id="1.10.1330.10">
    <property type="entry name" value="Dockerin domain"/>
    <property type="match status" value="1"/>
</dbReference>
<gene>
    <name evidence="1" type="ORF">S01H1_08279</name>
</gene>
<dbReference type="SUPFAM" id="SSF63446">
    <property type="entry name" value="Type I dockerin domain"/>
    <property type="match status" value="1"/>
</dbReference>
<protein>
    <recommendedName>
        <fullName evidence="2">Dockerin domain-containing protein</fullName>
    </recommendedName>
</protein>
<dbReference type="AlphaFoldDB" id="X0S2J2"/>
<dbReference type="InterPro" id="IPR002105">
    <property type="entry name" value="Dockerin_1_rpt"/>
</dbReference>
<comment type="caution">
    <text evidence="1">The sequence shown here is derived from an EMBL/GenBank/DDBJ whole genome shotgun (WGS) entry which is preliminary data.</text>
</comment>
<reference evidence="1" key="1">
    <citation type="journal article" date="2014" name="Front. Microbiol.">
        <title>High frequency of phylogenetically diverse reductive dehalogenase-homologous genes in deep subseafloor sedimentary metagenomes.</title>
        <authorList>
            <person name="Kawai M."/>
            <person name="Futagami T."/>
            <person name="Toyoda A."/>
            <person name="Takaki Y."/>
            <person name="Nishi S."/>
            <person name="Hori S."/>
            <person name="Arai W."/>
            <person name="Tsubouchi T."/>
            <person name="Morono Y."/>
            <person name="Uchiyama I."/>
            <person name="Ito T."/>
            <person name="Fujiyama A."/>
            <person name="Inagaki F."/>
            <person name="Takami H."/>
        </authorList>
    </citation>
    <scope>NUCLEOTIDE SEQUENCE</scope>
    <source>
        <strain evidence="1">Expedition CK06-06</strain>
    </source>
</reference>
<dbReference type="Pfam" id="PF00404">
    <property type="entry name" value="Dockerin_1"/>
    <property type="match status" value="1"/>
</dbReference>
<dbReference type="InterPro" id="IPR036439">
    <property type="entry name" value="Dockerin_dom_sf"/>
</dbReference>
<dbReference type="EMBL" id="BARS01004249">
    <property type="protein sequence ID" value="GAF75274.1"/>
    <property type="molecule type" value="Genomic_DNA"/>
</dbReference>
<name>X0S2J2_9ZZZZ</name>
<organism evidence="1">
    <name type="scientific">marine sediment metagenome</name>
    <dbReference type="NCBI Taxonomy" id="412755"/>
    <lineage>
        <taxon>unclassified sequences</taxon>
        <taxon>metagenomes</taxon>
        <taxon>ecological metagenomes</taxon>
    </lineage>
</organism>
<evidence type="ECO:0000313" key="1">
    <source>
        <dbReference type="EMBL" id="GAF75274.1"/>
    </source>
</evidence>
<accession>X0S2J2</accession>
<proteinExistence type="predicted"/>
<dbReference type="GO" id="GO:0004553">
    <property type="term" value="F:hydrolase activity, hydrolyzing O-glycosyl compounds"/>
    <property type="evidence" value="ECO:0007669"/>
    <property type="project" value="InterPro"/>
</dbReference>
<dbReference type="CDD" id="cd14254">
    <property type="entry name" value="Dockerin_II"/>
    <property type="match status" value="1"/>
</dbReference>
<dbReference type="GO" id="GO:0000272">
    <property type="term" value="P:polysaccharide catabolic process"/>
    <property type="evidence" value="ECO:0007669"/>
    <property type="project" value="InterPro"/>
</dbReference>
<sequence length="136" mass="14821">ENITCTVTDNIAVDTVQLNVTGPIPQIIPMVPIGGDVFFCNITLTVVGNYTDHTYHVWADDISGNIATTTPETFTLYPNWDVNKDGKIRGADFILVAGHYGEDGPSYGWIREDVNNDGKIRGADFIMIAGHYGEGT</sequence>
<evidence type="ECO:0008006" key="2">
    <source>
        <dbReference type="Google" id="ProtNLM"/>
    </source>
</evidence>